<gene>
    <name evidence="1" type="ORF">TMSB3V08_LOCUS10730</name>
</gene>
<dbReference type="AlphaFoldDB" id="A0A7R9HV96"/>
<sequence length="340" mass="38047">MDEGWRFIHAEEDADVDNGYQYDSLMSLRYSILCWKVFPAITCVKPERLPPTPSATKLHSLQVYLQVMQWLGKNDNMDLTKWGYKVGVTEHVFVSGTRDKVGGTEHVFVSGTSWVSLNMCLFQEQGTRNKVGVTEHVFVSGTRWVSLNMCLFQAQGTRNKVGVTEHVFVLVTRWVSLNLCVFQAQGTRNKVGITEHVFVSGTRWVPLNMCLFQAQGTRHKVVVTEHVFVSGTRYKVQGTRHKVGVPRDEERLAGRRFSPHRLRHDAYLQGRVSSVTAVKDIQVVNPPLVTTFPIIVTACQMYELACPANGSACPGTDQRIHHSYSACQCSLSCVGGPVAT</sequence>
<name>A0A7R9HV96_9NEOP</name>
<accession>A0A7R9HV96</accession>
<dbReference type="EMBL" id="OB797082">
    <property type="protein sequence ID" value="CAD7434069.1"/>
    <property type="molecule type" value="Genomic_DNA"/>
</dbReference>
<reference evidence="1" key="1">
    <citation type="submission" date="2020-11" db="EMBL/GenBank/DDBJ databases">
        <authorList>
            <person name="Tran Van P."/>
        </authorList>
    </citation>
    <scope>NUCLEOTIDE SEQUENCE</scope>
</reference>
<evidence type="ECO:0000313" key="1">
    <source>
        <dbReference type="EMBL" id="CAD7434069.1"/>
    </source>
</evidence>
<protein>
    <submittedName>
        <fullName evidence="1">Uncharacterized protein</fullName>
    </submittedName>
</protein>
<organism evidence="1">
    <name type="scientific">Timema monikensis</name>
    <dbReference type="NCBI Taxonomy" id="170555"/>
    <lineage>
        <taxon>Eukaryota</taxon>
        <taxon>Metazoa</taxon>
        <taxon>Ecdysozoa</taxon>
        <taxon>Arthropoda</taxon>
        <taxon>Hexapoda</taxon>
        <taxon>Insecta</taxon>
        <taxon>Pterygota</taxon>
        <taxon>Neoptera</taxon>
        <taxon>Polyneoptera</taxon>
        <taxon>Phasmatodea</taxon>
        <taxon>Timematodea</taxon>
        <taxon>Timematoidea</taxon>
        <taxon>Timematidae</taxon>
        <taxon>Timema</taxon>
    </lineage>
</organism>
<proteinExistence type="predicted"/>